<dbReference type="InterPro" id="IPR035093">
    <property type="entry name" value="RelE/ParE_toxin_dom_sf"/>
</dbReference>
<protein>
    <submittedName>
        <fullName evidence="3">Toxin ParE1/3/4</fullName>
    </submittedName>
</protein>
<comment type="similarity">
    <text evidence="1">Belongs to the RelE toxin family.</text>
</comment>
<dbReference type="EMBL" id="QXDC01000006">
    <property type="protein sequence ID" value="RIA35544.1"/>
    <property type="molecule type" value="Genomic_DNA"/>
</dbReference>
<dbReference type="Proteomes" id="UP000266568">
    <property type="component" value="Unassembled WGS sequence"/>
</dbReference>
<dbReference type="InterPro" id="IPR051803">
    <property type="entry name" value="TA_system_RelE-like_toxin"/>
</dbReference>
<evidence type="ECO:0000256" key="2">
    <source>
        <dbReference type="ARBA" id="ARBA00022649"/>
    </source>
</evidence>
<dbReference type="InterPro" id="IPR007712">
    <property type="entry name" value="RelE/ParE_toxin"/>
</dbReference>
<organism evidence="3 4">
    <name type="scientific">Hephaestia caeni</name>
    <dbReference type="NCBI Taxonomy" id="645617"/>
    <lineage>
        <taxon>Bacteria</taxon>
        <taxon>Pseudomonadati</taxon>
        <taxon>Pseudomonadota</taxon>
        <taxon>Alphaproteobacteria</taxon>
        <taxon>Sphingomonadales</taxon>
        <taxon>Sphingomonadaceae</taxon>
        <taxon>Hephaestia</taxon>
    </lineage>
</organism>
<dbReference type="PANTHER" id="PTHR33755">
    <property type="entry name" value="TOXIN PARE1-RELATED"/>
    <property type="match status" value="1"/>
</dbReference>
<keyword evidence="4" id="KW-1185">Reference proteome</keyword>
<accession>A0A397NPG5</accession>
<name>A0A397NPG5_9SPHN</name>
<dbReference type="RefSeq" id="WP_119037699.1">
    <property type="nucleotide sequence ID" value="NZ_QXDC01000006.1"/>
</dbReference>
<dbReference type="Pfam" id="PF05016">
    <property type="entry name" value="ParE_toxin"/>
    <property type="match status" value="1"/>
</dbReference>
<reference evidence="3 4" key="1">
    <citation type="submission" date="2018-08" db="EMBL/GenBank/DDBJ databases">
        <title>Genomic Encyclopedia of Type Strains, Phase IV (KMG-IV): sequencing the most valuable type-strain genomes for metagenomic binning, comparative biology and taxonomic classification.</title>
        <authorList>
            <person name="Goeker M."/>
        </authorList>
    </citation>
    <scope>NUCLEOTIDE SEQUENCE [LARGE SCALE GENOMIC DNA]</scope>
    <source>
        <strain evidence="3 4">DSM 25527</strain>
    </source>
</reference>
<proteinExistence type="inferred from homology"/>
<evidence type="ECO:0000313" key="3">
    <source>
        <dbReference type="EMBL" id="RIA35544.1"/>
    </source>
</evidence>
<dbReference type="NCBIfam" id="TIGR02385">
    <property type="entry name" value="RelE_StbE"/>
    <property type="match status" value="1"/>
</dbReference>
<evidence type="ECO:0000313" key="4">
    <source>
        <dbReference type="Proteomes" id="UP000266568"/>
    </source>
</evidence>
<evidence type="ECO:0000256" key="1">
    <source>
        <dbReference type="ARBA" id="ARBA00006226"/>
    </source>
</evidence>
<dbReference type="Gene3D" id="3.30.2310.20">
    <property type="entry name" value="RelE-like"/>
    <property type="match status" value="1"/>
</dbReference>
<gene>
    <name evidence="3" type="ORF">DFR49_4324</name>
</gene>
<comment type="caution">
    <text evidence="3">The sequence shown here is derived from an EMBL/GenBank/DDBJ whole genome shotgun (WGS) entry which is preliminary data.</text>
</comment>
<sequence length="96" mass="10677">MRIVYLPQADTDLLEIFMSIASDNEPAAHRLVDRVRVAVLRLRDHPRSAPAREDIADGVRGLSVAGYIVLYRVADEVHIVRIIHAARDLPNLDLGG</sequence>
<dbReference type="AlphaFoldDB" id="A0A397NPG5"/>
<keyword evidence="2" id="KW-1277">Toxin-antitoxin system</keyword>
<dbReference type="OrthoDB" id="8369899at2"/>